<name>A0A6A6D4L0_ZASCE</name>
<evidence type="ECO:0000313" key="2">
    <source>
        <dbReference type="EMBL" id="KAF2173310.1"/>
    </source>
</evidence>
<dbReference type="Proteomes" id="UP000799537">
    <property type="component" value="Unassembled WGS sequence"/>
</dbReference>
<dbReference type="RefSeq" id="XP_033674199.1">
    <property type="nucleotide sequence ID" value="XM_033811346.1"/>
</dbReference>
<reference evidence="2" key="1">
    <citation type="journal article" date="2020" name="Stud. Mycol.">
        <title>101 Dothideomycetes genomes: a test case for predicting lifestyles and emergence of pathogens.</title>
        <authorList>
            <person name="Haridas S."/>
            <person name="Albert R."/>
            <person name="Binder M."/>
            <person name="Bloem J."/>
            <person name="Labutti K."/>
            <person name="Salamov A."/>
            <person name="Andreopoulos B."/>
            <person name="Baker S."/>
            <person name="Barry K."/>
            <person name="Bills G."/>
            <person name="Bluhm B."/>
            <person name="Cannon C."/>
            <person name="Castanera R."/>
            <person name="Culley D."/>
            <person name="Daum C."/>
            <person name="Ezra D."/>
            <person name="Gonzalez J."/>
            <person name="Henrissat B."/>
            <person name="Kuo A."/>
            <person name="Liang C."/>
            <person name="Lipzen A."/>
            <person name="Lutzoni F."/>
            <person name="Magnuson J."/>
            <person name="Mondo S."/>
            <person name="Nolan M."/>
            <person name="Ohm R."/>
            <person name="Pangilinan J."/>
            <person name="Park H.-J."/>
            <person name="Ramirez L."/>
            <person name="Alfaro M."/>
            <person name="Sun H."/>
            <person name="Tritt A."/>
            <person name="Yoshinaga Y."/>
            <person name="Zwiers L.-H."/>
            <person name="Turgeon B."/>
            <person name="Goodwin S."/>
            <person name="Spatafora J."/>
            <person name="Crous P."/>
            <person name="Grigoriev I."/>
        </authorList>
    </citation>
    <scope>NUCLEOTIDE SEQUENCE</scope>
    <source>
        <strain evidence="2">ATCC 36951</strain>
    </source>
</reference>
<proteinExistence type="predicted"/>
<protein>
    <submittedName>
        <fullName evidence="2">Uncharacterized protein</fullName>
    </submittedName>
</protein>
<dbReference type="AlphaFoldDB" id="A0A6A6D4L0"/>
<keyword evidence="3" id="KW-1185">Reference proteome</keyword>
<feature type="region of interest" description="Disordered" evidence="1">
    <location>
        <begin position="96"/>
        <end position="126"/>
    </location>
</feature>
<evidence type="ECO:0000256" key="1">
    <source>
        <dbReference type="SAM" id="MobiDB-lite"/>
    </source>
</evidence>
<dbReference type="GeneID" id="54564618"/>
<evidence type="ECO:0000313" key="3">
    <source>
        <dbReference type="Proteomes" id="UP000799537"/>
    </source>
</evidence>
<sequence>MSLLANSVFSDTLLALRDRHPAGTIWGGDDVDASVFPAQVFLTKWTCDAVWSDEAIICVRLRLYVSTHRPMYVQVAAARKLDDPWRLKGRPSQLVSLSGRAHGTRHHALEDRSRSVGISSKENMPD</sequence>
<organism evidence="2 3">
    <name type="scientific">Zasmidium cellare ATCC 36951</name>
    <dbReference type="NCBI Taxonomy" id="1080233"/>
    <lineage>
        <taxon>Eukaryota</taxon>
        <taxon>Fungi</taxon>
        <taxon>Dikarya</taxon>
        <taxon>Ascomycota</taxon>
        <taxon>Pezizomycotina</taxon>
        <taxon>Dothideomycetes</taxon>
        <taxon>Dothideomycetidae</taxon>
        <taxon>Mycosphaerellales</taxon>
        <taxon>Mycosphaerellaceae</taxon>
        <taxon>Zasmidium</taxon>
    </lineage>
</organism>
<accession>A0A6A6D4L0</accession>
<gene>
    <name evidence="2" type="ORF">M409DRAFT_49771</name>
</gene>
<dbReference type="EMBL" id="ML993580">
    <property type="protein sequence ID" value="KAF2173310.1"/>
    <property type="molecule type" value="Genomic_DNA"/>
</dbReference>
<feature type="compositionally biased region" description="Polar residues" evidence="1">
    <location>
        <begin position="116"/>
        <end position="126"/>
    </location>
</feature>